<keyword evidence="3" id="KW-1185">Reference proteome</keyword>
<sequence>MYFRVAPLAAILLSSIAELSTALPQESSPPPPLCHYILRSSNSCGGGSPYQSQVNNWDFSFSIVDAKDHKKKRFTKILPNDLKPWEFSISREDYKGPHNMWVRGQLWRGDYHWNLCRISFDEGEYIEGKREKVDIDSGIVSVVTSKCVVEYEC</sequence>
<comment type="caution">
    <text evidence="2">The sequence shown here is derived from an EMBL/GenBank/DDBJ whole genome shotgun (WGS) entry which is preliminary data.</text>
</comment>
<feature type="chain" id="PRO_5040466580" evidence="1">
    <location>
        <begin position="23"/>
        <end position="153"/>
    </location>
</feature>
<accession>A0A9P3CUB4</accession>
<gene>
    <name evidence="2" type="ORF">CKM354_000990200</name>
</gene>
<keyword evidence="1" id="KW-0732">Signal</keyword>
<dbReference type="AlphaFoldDB" id="A0A9P3CUB4"/>
<name>A0A9P3CUB4_9PEZI</name>
<feature type="signal peptide" evidence="1">
    <location>
        <begin position="1"/>
        <end position="22"/>
    </location>
</feature>
<protein>
    <submittedName>
        <fullName evidence="2">Uncharacterized protein</fullName>
    </submittedName>
</protein>
<dbReference type="OrthoDB" id="10337848at2759"/>
<evidence type="ECO:0000256" key="1">
    <source>
        <dbReference type="SAM" id="SignalP"/>
    </source>
</evidence>
<reference evidence="2 3" key="1">
    <citation type="submission" date="2021-01" db="EMBL/GenBank/DDBJ databases">
        <title>Cercospora kikuchii MAFF 305040 whole genome shotgun sequence.</title>
        <authorList>
            <person name="Kashiwa T."/>
            <person name="Suzuki T."/>
        </authorList>
    </citation>
    <scope>NUCLEOTIDE SEQUENCE [LARGE SCALE GENOMIC DNA]</scope>
    <source>
        <strain evidence="2 3">MAFF 305040</strain>
    </source>
</reference>
<evidence type="ECO:0000313" key="2">
    <source>
        <dbReference type="EMBL" id="GIZ46790.1"/>
    </source>
</evidence>
<dbReference type="Proteomes" id="UP000825890">
    <property type="component" value="Unassembled WGS sequence"/>
</dbReference>
<dbReference type="RefSeq" id="XP_044661277.1">
    <property type="nucleotide sequence ID" value="XM_044805342.1"/>
</dbReference>
<dbReference type="GeneID" id="68295477"/>
<evidence type="ECO:0000313" key="3">
    <source>
        <dbReference type="Proteomes" id="UP000825890"/>
    </source>
</evidence>
<dbReference type="EMBL" id="BOLY01000006">
    <property type="protein sequence ID" value="GIZ46790.1"/>
    <property type="molecule type" value="Genomic_DNA"/>
</dbReference>
<organism evidence="2 3">
    <name type="scientific">Cercospora kikuchii</name>
    <dbReference type="NCBI Taxonomy" id="84275"/>
    <lineage>
        <taxon>Eukaryota</taxon>
        <taxon>Fungi</taxon>
        <taxon>Dikarya</taxon>
        <taxon>Ascomycota</taxon>
        <taxon>Pezizomycotina</taxon>
        <taxon>Dothideomycetes</taxon>
        <taxon>Dothideomycetidae</taxon>
        <taxon>Mycosphaerellales</taxon>
        <taxon>Mycosphaerellaceae</taxon>
        <taxon>Cercospora</taxon>
    </lineage>
</organism>
<proteinExistence type="predicted"/>